<dbReference type="Pfam" id="PF08544">
    <property type="entry name" value="GHMP_kinases_C"/>
    <property type="match status" value="1"/>
</dbReference>
<dbReference type="NCBIfam" id="NF002870">
    <property type="entry name" value="PRK03188.1"/>
    <property type="match status" value="1"/>
</dbReference>
<keyword evidence="4" id="KW-0547">Nucleotide-binding</keyword>
<dbReference type="InterPro" id="IPR014721">
    <property type="entry name" value="Ribsml_uS5_D2-typ_fold_subgr"/>
</dbReference>
<feature type="domain" description="GHMP kinase C-terminal" evidence="9">
    <location>
        <begin position="209"/>
        <end position="284"/>
    </location>
</feature>
<evidence type="ECO:0000313" key="10">
    <source>
        <dbReference type="EMBL" id="CAB4667676.1"/>
    </source>
</evidence>
<dbReference type="PANTHER" id="PTHR43527:SF2">
    <property type="entry name" value="4-DIPHOSPHOCYTIDYL-2-C-METHYL-D-ERYTHRITOL KINASE, CHLOROPLASTIC"/>
    <property type="match status" value="1"/>
</dbReference>
<keyword evidence="5" id="KW-0418">Kinase</keyword>
<evidence type="ECO:0000259" key="8">
    <source>
        <dbReference type="Pfam" id="PF00288"/>
    </source>
</evidence>
<reference evidence="12" key="1">
    <citation type="submission" date="2020-05" db="EMBL/GenBank/DDBJ databases">
        <authorList>
            <person name="Chiriac C."/>
            <person name="Salcher M."/>
            <person name="Ghai R."/>
            <person name="Kavagutti S V."/>
        </authorList>
    </citation>
    <scope>NUCLEOTIDE SEQUENCE</scope>
</reference>
<dbReference type="HAMAP" id="MF_00061">
    <property type="entry name" value="IspE"/>
    <property type="match status" value="1"/>
</dbReference>
<evidence type="ECO:0000313" key="11">
    <source>
        <dbReference type="EMBL" id="CAB4689514.1"/>
    </source>
</evidence>
<dbReference type="GO" id="GO:0005524">
    <property type="term" value="F:ATP binding"/>
    <property type="evidence" value="ECO:0007669"/>
    <property type="project" value="UniProtKB-KW"/>
</dbReference>
<dbReference type="InterPro" id="IPR006204">
    <property type="entry name" value="GHMP_kinase_N_dom"/>
</dbReference>
<dbReference type="AlphaFoldDB" id="A0A6J7B3U3"/>
<evidence type="ECO:0000256" key="6">
    <source>
        <dbReference type="ARBA" id="ARBA00022840"/>
    </source>
</evidence>
<dbReference type="Pfam" id="PF00288">
    <property type="entry name" value="GHMP_kinases_N"/>
    <property type="match status" value="1"/>
</dbReference>
<accession>A0A6J7B3U3</accession>
<evidence type="ECO:0000256" key="2">
    <source>
        <dbReference type="ARBA" id="ARBA00012052"/>
    </source>
</evidence>
<gene>
    <name evidence="10" type="ORF">UFOPK2342_00233</name>
    <name evidence="11" type="ORF">UFOPK2423_00474</name>
    <name evidence="12" type="ORF">UFOPK3266_00045</name>
    <name evidence="13" type="ORF">UFOPK4367_00636</name>
</gene>
<dbReference type="InterPro" id="IPR020568">
    <property type="entry name" value="Ribosomal_Su5_D2-typ_SF"/>
</dbReference>
<organism evidence="12">
    <name type="scientific">freshwater metagenome</name>
    <dbReference type="NCBI Taxonomy" id="449393"/>
    <lineage>
        <taxon>unclassified sequences</taxon>
        <taxon>metagenomes</taxon>
        <taxon>ecological metagenomes</taxon>
    </lineage>
</organism>
<protein>
    <recommendedName>
        <fullName evidence="2">4-(cytidine 5'-diphospho)-2-C-methyl-D-erythritol kinase</fullName>
        <ecNumber evidence="2">2.7.1.148</ecNumber>
    </recommendedName>
    <alternativeName>
        <fullName evidence="7">4-(cytidine-5'-diphospho)-2-C-methyl-D-erythritol kinase</fullName>
    </alternativeName>
</protein>
<dbReference type="EMBL" id="CAEZXB010000002">
    <property type="protein sequence ID" value="CAB4667676.1"/>
    <property type="molecule type" value="Genomic_DNA"/>
</dbReference>
<sequence length="306" mass="31867">MTLARVTARVPAKINLSLSVGPLRPDGFHELVTLYQAIALFDDVTVTLKPKDERSTVEVTGEYANSVPLDESNLAYRAATLVLEAYENDSAFAISIRKSIPVAAGLAGGSADAAGALLAMDTLLGGQLGKNELHLLAAELGSDVPFALIGNTALGRGRGEEITPALSRGEFHWVLGISHQGLSTPAVYKESDRLREGMIVSAPRISETLMHALLSGEPEELGKNLSNDLAPAALSLRPGLRLVLDIAAEYAALGAIVSGSGPTIAILARDEEHSLDIAVALTASGVVNNVARALGPVAGARIIESK</sequence>
<dbReference type="NCBIfam" id="TIGR00154">
    <property type="entry name" value="ispE"/>
    <property type="match status" value="1"/>
</dbReference>
<evidence type="ECO:0000256" key="4">
    <source>
        <dbReference type="ARBA" id="ARBA00022741"/>
    </source>
</evidence>
<keyword evidence="6" id="KW-0067">ATP-binding</keyword>
<dbReference type="SUPFAM" id="SSF55060">
    <property type="entry name" value="GHMP Kinase, C-terminal domain"/>
    <property type="match status" value="1"/>
</dbReference>
<dbReference type="EMBL" id="CAFBAA010000001">
    <property type="protein sequence ID" value="CAB4840054.1"/>
    <property type="molecule type" value="Genomic_DNA"/>
</dbReference>
<evidence type="ECO:0000256" key="5">
    <source>
        <dbReference type="ARBA" id="ARBA00022777"/>
    </source>
</evidence>
<evidence type="ECO:0000313" key="12">
    <source>
        <dbReference type="EMBL" id="CAB4840054.1"/>
    </source>
</evidence>
<feature type="domain" description="GHMP kinase N-terminal" evidence="8">
    <location>
        <begin position="73"/>
        <end position="150"/>
    </location>
</feature>
<evidence type="ECO:0000256" key="7">
    <source>
        <dbReference type="ARBA" id="ARBA00032554"/>
    </source>
</evidence>
<evidence type="ECO:0000256" key="1">
    <source>
        <dbReference type="ARBA" id="ARBA00009684"/>
    </source>
</evidence>
<name>A0A6J7B3U3_9ZZZZ</name>
<dbReference type="Gene3D" id="3.30.230.10">
    <property type="match status" value="1"/>
</dbReference>
<dbReference type="InterPro" id="IPR036554">
    <property type="entry name" value="GHMP_kinase_C_sf"/>
</dbReference>
<evidence type="ECO:0000256" key="3">
    <source>
        <dbReference type="ARBA" id="ARBA00022679"/>
    </source>
</evidence>
<dbReference type="Gene3D" id="3.30.70.890">
    <property type="entry name" value="GHMP kinase, C-terminal domain"/>
    <property type="match status" value="1"/>
</dbReference>
<keyword evidence="3" id="KW-0808">Transferase</keyword>
<evidence type="ECO:0000259" key="9">
    <source>
        <dbReference type="Pfam" id="PF08544"/>
    </source>
</evidence>
<dbReference type="PIRSF" id="PIRSF010376">
    <property type="entry name" value="IspE"/>
    <property type="match status" value="1"/>
</dbReference>
<dbReference type="InterPro" id="IPR004424">
    <property type="entry name" value="IspE"/>
</dbReference>
<dbReference type="GO" id="GO:0016114">
    <property type="term" value="P:terpenoid biosynthetic process"/>
    <property type="evidence" value="ECO:0007669"/>
    <property type="project" value="InterPro"/>
</dbReference>
<comment type="similarity">
    <text evidence="1">Belongs to the GHMP kinase family. IspE subfamily.</text>
</comment>
<dbReference type="EMBL" id="CAFBRC010000032">
    <property type="protein sequence ID" value="CAB5074681.1"/>
    <property type="molecule type" value="Genomic_DNA"/>
</dbReference>
<dbReference type="GO" id="GO:0050515">
    <property type="term" value="F:4-(cytidine 5'-diphospho)-2-C-methyl-D-erythritol kinase activity"/>
    <property type="evidence" value="ECO:0007669"/>
    <property type="project" value="UniProtKB-EC"/>
</dbReference>
<proteinExistence type="inferred from homology"/>
<dbReference type="InterPro" id="IPR013750">
    <property type="entry name" value="GHMP_kinase_C_dom"/>
</dbReference>
<dbReference type="PANTHER" id="PTHR43527">
    <property type="entry name" value="4-DIPHOSPHOCYTIDYL-2-C-METHYL-D-ERYTHRITOL KINASE, CHLOROPLASTIC"/>
    <property type="match status" value="1"/>
</dbReference>
<evidence type="ECO:0000313" key="13">
    <source>
        <dbReference type="EMBL" id="CAB5074681.1"/>
    </source>
</evidence>
<dbReference type="EMBL" id="CAEZXN010000007">
    <property type="protein sequence ID" value="CAB4689514.1"/>
    <property type="molecule type" value="Genomic_DNA"/>
</dbReference>
<dbReference type="EC" id="2.7.1.148" evidence="2"/>
<dbReference type="SUPFAM" id="SSF54211">
    <property type="entry name" value="Ribosomal protein S5 domain 2-like"/>
    <property type="match status" value="1"/>
</dbReference>